<comment type="caution">
    <text evidence="2">The sequence shown here is derived from an EMBL/GenBank/DDBJ whole genome shotgun (WGS) entry which is preliminary data.</text>
</comment>
<evidence type="ECO:0000313" key="2">
    <source>
        <dbReference type="EMBL" id="MQY28615.1"/>
    </source>
</evidence>
<name>A0A7K0DS74_9NOCA</name>
<feature type="coiled-coil region" evidence="1">
    <location>
        <begin position="70"/>
        <end position="97"/>
    </location>
</feature>
<keyword evidence="3" id="KW-1185">Reference proteome</keyword>
<protein>
    <recommendedName>
        <fullName evidence="4">HicB family toxin-antitoxin system</fullName>
    </recommendedName>
</protein>
<dbReference type="Proteomes" id="UP000431401">
    <property type="component" value="Unassembled WGS sequence"/>
</dbReference>
<reference evidence="2 3" key="1">
    <citation type="submission" date="2019-10" db="EMBL/GenBank/DDBJ databases">
        <title>Nocardia macrotermitis sp. nov. and Nocardia aurantia sp. nov., isolated from the gut of fungus growing-termite Macrotermes natalensis.</title>
        <authorList>
            <person name="Benndorf R."/>
            <person name="Schwitalla J."/>
            <person name="Martin K."/>
            <person name="De Beer W."/>
            <person name="Kaster A.-K."/>
            <person name="Vollmers J."/>
            <person name="Poulsen M."/>
            <person name="Beemelmanns C."/>
        </authorList>
    </citation>
    <scope>NUCLEOTIDE SEQUENCE [LARGE SCALE GENOMIC DNA]</scope>
    <source>
        <strain evidence="2 3">RB56</strain>
    </source>
</reference>
<sequence>MKYTAHVTGREGRWWSVEIPVLGAEAQTQARRLTDVEAEARDYISVALDIVPSTIEVEVVIGDIGRAHDVQRRSERIRAARAEAQRLEQEAQRETQSLAGELAAEKIPVRDIATLVGTTFQRVGQLVSGSAAGRSPEAG</sequence>
<evidence type="ECO:0000313" key="3">
    <source>
        <dbReference type="Proteomes" id="UP000431401"/>
    </source>
</evidence>
<organism evidence="2 3">
    <name type="scientific">Nocardia aurantia</name>
    <dbReference type="NCBI Taxonomy" id="2585199"/>
    <lineage>
        <taxon>Bacteria</taxon>
        <taxon>Bacillati</taxon>
        <taxon>Actinomycetota</taxon>
        <taxon>Actinomycetes</taxon>
        <taxon>Mycobacteriales</taxon>
        <taxon>Nocardiaceae</taxon>
        <taxon>Nocardia</taxon>
    </lineage>
</organism>
<proteinExistence type="predicted"/>
<evidence type="ECO:0008006" key="4">
    <source>
        <dbReference type="Google" id="ProtNLM"/>
    </source>
</evidence>
<accession>A0A7K0DS74</accession>
<dbReference type="AlphaFoldDB" id="A0A7K0DS74"/>
<dbReference type="EMBL" id="WEGI01000009">
    <property type="protein sequence ID" value="MQY28615.1"/>
    <property type="molecule type" value="Genomic_DNA"/>
</dbReference>
<keyword evidence="1" id="KW-0175">Coiled coil</keyword>
<gene>
    <name evidence="2" type="ORF">NRB56_41990</name>
</gene>
<evidence type="ECO:0000256" key="1">
    <source>
        <dbReference type="SAM" id="Coils"/>
    </source>
</evidence>